<organism evidence="3 4">
    <name type="scientific">Pusillimonas noertemannii</name>
    <dbReference type="NCBI Taxonomy" id="305977"/>
    <lineage>
        <taxon>Bacteria</taxon>
        <taxon>Pseudomonadati</taxon>
        <taxon>Pseudomonadota</taxon>
        <taxon>Betaproteobacteria</taxon>
        <taxon>Burkholderiales</taxon>
        <taxon>Alcaligenaceae</taxon>
        <taxon>Pusillimonas</taxon>
    </lineage>
</organism>
<dbReference type="PRINTS" id="PR00598">
    <property type="entry name" value="HTHMARR"/>
</dbReference>
<dbReference type="EMBL" id="QEKO01000011">
    <property type="protein sequence ID" value="PVY60274.1"/>
    <property type="molecule type" value="Genomic_DNA"/>
</dbReference>
<evidence type="ECO:0000256" key="1">
    <source>
        <dbReference type="SAM" id="MobiDB-lite"/>
    </source>
</evidence>
<comment type="caution">
    <text evidence="3">The sequence shown here is derived from an EMBL/GenBank/DDBJ whole genome shotgun (WGS) entry which is preliminary data.</text>
</comment>
<feature type="region of interest" description="Disordered" evidence="1">
    <location>
        <begin position="1"/>
        <end position="23"/>
    </location>
</feature>
<dbReference type="OrthoDB" id="117723at2"/>
<reference evidence="3 4" key="1">
    <citation type="submission" date="2018-04" db="EMBL/GenBank/DDBJ databases">
        <title>Genomic Encyclopedia of Type Strains, Phase IV (KMG-IV): sequencing the most valuable type-strain genomes for metagenomic binning, comparative biology and taxonomic classification.</title>
        <authorList>
            <person name="Goeker M."/>
        </authorList>
    </citation>
    <scope>NUCLEOTIDE SEQUENCE [LARGE SCALE GENOMIC DNA]</scope>
    <source>
        <strain evidence="3 4">DSM 10065</strain>
    </source>
</reference>
<dbReference type="Pfam" id="PF12802">
    <property type="entry name" value="MarR_2"/>
    <property type="match status" value="1"/>
</dbReference>
<dbReference type="InterPro" id="IPR000835">
    <property type="entry name" value="HTH_MarR-typ"/>
</dbReference>
<dbReference type="GO" id="GO:0006950">
    <property type="term" value="P:response to stress"/>
    <property type="evidence" value="ECO:0007669"/>
    <property type="project" value="TreeGrafter"/>
</dbReference>
<dbReference type="InterPro" id="IPR039422">
    <property type="entry name" value="MarR/SlyA-like"/>
</dbReference>
<dbReference type="GO" id="GO:0003700">
    <property type="term" value="F:DNA-binding transcription factor activity"/>
    <property type="evidence" value="ECO:0007669"/>
    <property type="project" value="InterPro"/>
</dbReference>
<keyword evidence="4" id="KW-1185">Reference proteome</keyword>
<dbReference type="PROSITE" id="PS50995">
    <property type="entry name" value="HTH_MARR_2"/>
    <property type="match status" value="1"/>
</dbReference>
<dbReference type="Proteomes" id="UP000246145">
    <property type="component" value="Unassembled WGS sequence"/>
</dbReference>
<feature type="compositionally biased region" description="Low complexity" evidence="1">
    <location>
        <begin position="1"/>
        <end position="13"/>
    </location>
</feature>
<dbReference type="PANTHER" id="PTHR33164:SF57">
    <property type="entry name" value="MARR-FAMILY TRANSCRIPTIONAL REGULATOR"/>
    <property type="match status" value="1"/>
</dbReference>
<accession>A0A2U1CH97</accession>
<dbReference type="AlphaFoldDB" id="A0A2U1CH97"/>
<evidence type="ECO:0000313" key="3">
    <source>
        <dbReference type="EMBL" id="PVY60274.1"/>
    </source>
</evidence>
<name>A0A2U1CH97_9BURK</name>
<dbReference type="STRING" id="1231391.GCA_000308195_01203"/>
<dbReference type="PANTHER" id="PTHR33164">
    <property type="entry name" value="TRANSCRIPTIONAL REGULATOR, MARR FAMILY"/>
    <property type="match status" value="1"/>
</dbReference>
<feature type="domain" description="HTH marR-type" evidence="2">
    <location>
        <begin position="31"/>
        <end position="163"/>
    </location>
</feature>
<evidence type="ECO:0000313" key="4">
    <source>
        <dbReference type="Proteomes" id="UP000246145"/>
    </source>
</evidence>
<sequence length="169" mass="18118">MASPAASPAPSKAKPGRGRSRDTALQPPLMHQLIGYHCRRAFLQVEPFSDPRMASFALRPADFAVLSLLSANPGISQKQVAQGIGVAPPNLAPVLERLEARKLLARQRSQSDGRIQSFSLTAEGQQLCARAEETALRIEGEAAGALSGDERKTLLHLLRKLYAAQDGVA</sequence>
<dbReference type="InterPro" id="IPR036390">
    <property type="entry name" value="WH_DNA-bd_sf"/>
</dbReference>
<dbReference type="InterPro" id="IPR036388">
    <property type="entry name" value="WH-like_DNA-bd_sf"/>
</dbReference>
<dbReference type="SUPFAM" id="SSF46785">
    <property type="entry name" value="Winged helix' DNA-binding domain"/>
    <property type="match status" value="1"/>
</dbReference>
<evidence type="ECO:0000259" key="2">
    <source>
        <dbReference type="PROSITE" id="PS50995"/>
    </source>
</evidence>
<gene>
    <name evidence="3" type="ORF">C7440_3873</name>
</gene>
<proteinExistence type="predicted"/>
<dbReference type="Gene3D" id="1.10.10.10">
    <property type="entry name" value="Winged helix-like DNA-binding domain superfamily/Winged helix DNA-binding domain"/>
    <property type="match status" value="1"/>
</dbReference>
<protein>
    <submittedName>
        <fullName evidence="3">MarR family transcriptional regulator</fullName>
    </submittedName>
</protein>
<dbReference type="SMART" id="SM00347">
    <property type="entry name" value="HTH_MARR"/>
    <property type="match status" value="1"/>
</dbReference>